<dbReference type="PANTHER" id="PTHR43674:SF12">
    <property type="entry name" value="NITRILASE C965.09-RELATED"/>
    <property type="match status" value="1"/>
</dbReference>
<dbReference type="RefSeq" id="WP_058389988.1">
    <property type="nucleotide sequence ID" value="NZ_CP034924.1"/>
</dbReference>
<dbReference type="GO" id="GO:0016811">
    <property type="term" value="F:hydrolase activity, acting on carbon-nitrogen (but not peptide) bonds, in linear amides"/>
    <property type="evidence" value="ECO:0007669"/>
    <property type="project" value="TreeGrafter"/>
</dbReference>
<evidence type="ECO:0000313" key="4">
    <source>
        <dbReference type="Proteomes" id="UP000054844"/>
    </source>
</evidence>
<name>A0A1S8DA50_9PROT</name>
<dbReference type="CDD" id="cd07569">
    <property type="entry name" value="DCase"/>
    <property type="match status" value="1"/>
</dbReference>
<dbReference type="STRING" id="207340.APZ41_002720"/>
<dbReference type="EMBL" id="LLWF02000004">
    <property type="protein sequence ID" value="ONH84677.1"/>
    <property type="molecule type" value="Genomic_DNA"/>
</dbReference>
<dbReference type="Pfam" id="PF00795">
    <property type="entry name" value="CN_hydrolase"/>
    <property type="match status" value="1"/>
</dbReference>
<dbReference type="Gene3D" id="3.60.110.10">
    <property type="entry name" value="Carbon-nitrogen hydrolase"/>
    <property type="match status" value="1"/>
</dbReference>
<keyword evidence="4" id="KW-1185">Reference proteome</keyword>
<comment type="caution">
    <text evidence="3">The sequence shown here is derived from an EMBL/GenBank/DDBJ whole genome shotgun (WGS) entry which is preliminary data.</text>
</comment>
<sequence length="324" mass="36548">MSQRLITVAGAQLGPIQKAEGRDIAVGRMVRLMERAHRHGAQVVVFPELALTTFFPRWYEEDIANADHWYETALPSNETAPLFEAARKYSIAFHLGYAEKTPDGRRFNTAVFVHPSGEIVLKYRKIHLPGHKDYDPVRQVQHLEKRYFEVGDLGFPVVRAPVGGQDVNIGMLICNDRRWPETWRVLGLQQVELVMLGYNTPSINQDRRGFEAHHLRVLHSHLSIQSGCYQNACFGVGVAKGGVEDGHELFGHSIICNPQGEIMAQATSWDDELIVADCDLDMCNLGRTTIFNFAAHRRPEAYGRIVEQVGSSEPPVWQPRGARR</sequence>
<organism evidence="3 4">
    <name type="scientific">Roseomonas mucosa</name>
    <dbReference type="NCBI Taxonomy" id="207340"/>
    <lineage>
        <taxon>Bacteria</taxon>
        <taxon>Pseudomonadati</taxon>
        <taxon>Pseudomonadota</taxon>
        <taxon>Alphaproteobacteria</taxon>
        <taxon>Acetobacterales</taxon>
        <taxon>Roseomonadaceae</taxon>
        <taxon>Roseomonas</taxon>
    </lineage>
</organism>
<dbReference type="InterPro" id="IPR050345">
    <property type="entry name" value="Aliph_Amidase/BUP"/>
</dbReference>
<reference evidence="3" key="1">
    <citation type="submission" date="2016-12" db="EMBL/GenBank/DDBJ databases">
        <title>Draft genome sequence of Roseomonas mucosa strain AU37, isolated from a peripheral intravenous catheter.</title>
        <authorList>
            <person name="Choudhury M.A."/>
            <person name="Sidjabat H.E."/>
            <person name="Wailan A.M."/>
            <person name="Zhang L."/>
            <person name="Marsh N.M."/>
            <person name="Rickard C.M."/>
            <person name="Davies M."/>
            <person name="Mcmillan D.J."/>
        </authorList>
    </citation>
    <scope>NUCLEOTIDE SEQUENCE [LARGE SCALE GENOMIC DNA]</scope>
    <source>
        <strain evidence="3">AU37</strain>
    </source>
</reference>
<protein>
    <submittedName>
        <fullName evidence="3">N-carbamoyl-D-amino-acid hydrolase</fullName>
    </submittedName>
</protein>
<gene>
    <name evidence="3" type="ORF">APZ41_002720</name>
</gene>
<proteinExistence type="predicted"/>
<keyword evidence="1 3" id="KW-0378">Hydrolase</keyword>
<accession>A0A1S8DA50</accession>
<evidence type="ECO:0000256" key="1">
    <source>
        <dbReference type="ARBA" id="ARBA00022801"/>
    </source>
</evidence>
<dbReference type="Proteomes" id="UP000054844">
    <property type="component" value="Unassembled WGS sequence"/>
</dbReference>
<evidence type="ECO:0000313" key="3">
    <source>
        <dbReference type="EMBL" id="ONH84677.1"/>
    </source>
</evidence>
<dbReference type="InterPro" id="IPR003010">
    <property type="entry name" value="C-N_Hydrolase"/>
</dbReference>
<dbReference type="PROSITE" id="PS50263">
    <property type="entry name" value="CN_HYDROLASE"/>
    <property type="match status" value="1"/>
</dbReference>
<dbReference type="OrthoDB" id="9803803at2"/>
<feature type="domain" description="CN hydrolase" evidence="2">
    <location>
        <begin position="6"/>
        <end position="280"/>
    </location>
</feature>
<dbReference type="InterPro" id="IPR036526">
    <property type="entry name" value="C-N_Hydrolase_sf"/>
</dbReference>
<dbReference type="AlphaFoldDB" id="A0A1S8DA50"/>
<evidence type="ECO:0000259" key="2">
    <source>
        <dbReference type="PROSITE" id="PS50263"/>
    </source>
</evidence>
<dbReference type="SUPFAM" id="SSF56317">
    <property type="entry name" value="Carbon-nitrogen hydrolase"/>
    <property type="match status" value="1"/>
</dbReference>
<dbReference type="PANTHER" id="PTHR43674">
    <property type="entry name" value="NITRILASE C965.09-RELATED"/>
    <property type="match status" value="1"/>
</dbReference>